<dbReference type="AlphaFoldDB" id="A0AAU7XTS6"/>
<reference evidence="1" key="1">
    <citation type="submission" date="2024-02" db="EMBL/GenBank/DDBJ databases">
        <title>Complete genome sequence of Vreelandella sp. SM1641, a marine exopolysaccharide-producing bacterium isolated from deep-sea hydrothermal sediment of the southwest Indian Ocean.</title>
        <authorList>
            <person name="Zhu H."/>
            <person name="Sun M."/>
        </authorList>
    </citation>
    <scope>NUCLEOTIDE SEQUENCE</scope>
    <source>
        <strain evidence="1">SM1641</strain>
    </source>
</reference>
<sequence length="70" mass="7927">MNTLRIFSHLLPDDGLLGRNESINEDPLPLRVIQKARDIGAIDYIPVRLLQLLGCQEKAERKVSIPNAMF</sequence>
<accession>A0AAU7XTS6</accession>
<dbReference type="RefSeq" id="WP_035563096.1">
    <property type="nucleotide sequence ID" value="NZ_CP158484.1"/>
</dbReference>
<name>A0AAU7XTS6_9GAMM</name>
<protein>
    <submittedName>
        <fullName evidence="1">Uncharacterized protein</fullName>
    </submittedName>
</protein>
<gene>
    <name evidence="1" type="ORF">V8F66_05955</name>
</gene>
<organism evidence="1">
    <name type="scientific">Vreelandella sp. SM1641</name>
    <dbReference type="NCBI Taxonomy" id="3126101"/>
    <lineage>
        <taxon>Bacteria</taxon>
        <taxon>Pseudomonadati</taxon>
        <taxon>Pseudomonadota</taxon>
        <taxon>Gammaproteobacteria</taxon>
        <taxon>Oceanospirillales</taxon>
        <taxon>Halomonadaceae</taxon>
        <taxon>Vreelandella</taxon>
    </lineage>
</organism>
<dbReference type="KEGG" id="vrs:V8F66_05955"/>
<dbReference type="EMBL" id="CP158484">
    <property type="protein sequence ID" value="XBY60028.1"/>
    <property type="molecule type" value="Genomic_DNA"/>
</dbReference>
<evidence type="ECO:0000313" key="1">
    <source>
        <dbReference type="EMBL" id="XBY60028.1"/>
    </source>
</evidence>
<proteinExistence type="predicted"/>